<evidence type="ECO:0000313" key="2">
    <source>
        <dbReference type="EMBL" id="KAJ1151047.1"/>
    </source>
</evidence>
<feature type="region of interest" description="Disordered" evidence="1">
    <location>
        <begin position="1"/>
        <end position="21"/>
    </location>
</feature>
<reference evidence="2" key="1">
    <citation type="journal article" date="2022" name="bioRxiv">
        <title>Sequencing and chromosome-scale assembly of the giantPleurodeles waltlgenome.</title>
        <authorList>
            <person name="Brown T."/>
            <person name="Elewa A."/>
            <person name="Iarovenko S."/>
            <person name="Subramanian E."/>
            <person name="Araus A.J."/>
            <person name="Petzold A."/>
            <person name="Susuki M."/>
            <person name="Suzuki K.-i.T."/>
            <person name="Hayashi T."/>
            <person name="Toyoda A."/>
            <person name="Oliveira C."/>
            <person name="Osipova E."/>
            <person name="Leigh N.D."/>
            <person name="Simon A."/>
            <person name="Yun M.H."/>
        </authorList>
    </citation>
    <scope>NUCLEOTIDE SEQUENCE</scope>
    <source>
        <strain evidence="2">20211129_DDA</strain>
        <tissue evidence="2">Liver</tissue>
    </source>
</reference>
<feature type="region of interest" description="Disordered" evidence="1">
    <location>
        <begin position="82"/>
        <end position="102"/>
    </location>
</feature>
<dbReference type="EMBL" id="JANPWB010000009">
    <property type="protein sequence ID" value="KAJ1151047.1"/>
    <property type="molecule type" value="Genomic_DNA"/>
</dbReference>
<keyword evidence="3" id="KW-1185">Reference proteome</keyword>
<protein>
    <submittedName>
        <fullName evidence="2">Uncharacterized protein</fullName>
    </submittedName>
</protein>
<dbReference type="AlphaFoldDB" id="A0AAV7RE93"/>
<name>A0AAV7RE93_PLEWA</name>
<sequence>MPVVAPKLRSGRLAAHSRQTRSLVSNGPRTARRVLRSAFKPRASIVSGGCCTDVQELQAPAQLSAFSIGLVVSASFRSAPPFTETHSAESVPTKNTMGGGRGGREDAYLEVLLVRAPSFTEAVAGPHEHKAVDTRCFHTARTPASSVRLLSTAL</sequence>
<gene>
    <name evidence="2" type="ORF">NDU88_003834</name>
</gene>
<comment type="caution">
    <text evidence="2">The sequence shown here is derived from an EMBL/GenBank/DDBJ whole genome shotgun (WGS) entry which is preliminary data.</text>
</comment>
<dbReference type="Proteomes" id="UP001066276">
    <property type="component" value="Chromosome 5"/>
</dbReference>
<evidence type="ECO:0000313" key="3">
    <source>
        <dbReference type="Proteomes" id="UP001066276"/>
    </source>
</evidence>
<evidence type="ECO:0000256" key="1">
    <source>
        <dbReference type="SAM" id="MobiDB-lite"/>
    </source>
</evidence>
<proteinExistence type="predicted"/>
<feature type="compositionally biased region" description="Polar residues" evidence="1">
    <location>
        <begin position="84"/>
        <end position="96"/>
    </location>
</feature>
<organism evidence="2 3">
    <name type="scientific">Pleurodeles waltl</name>
    <name type="common">Iberian ribbed newt</name>
    <dbReference type="NCBI Taxonomy" id="8319"/>
    <lineage>
        <taxon>Eukaryota</taxon>
        <taxon>Metazoa</taxon>
        <taxon>Chordata</taxon>
        <taxon>Craniata</taxon>
        <taxon>Vertebrata</taxon>
        <taxon>Euteleostomi</taxon>
        <taxon>Amphibia</taxon>
        <taxon>Batrachia</taxon>
        <taxon>Caudata</taxon>
        <taxon>Salamandroidea</taxon>
        <taxon>Salamandridae</taxon>
        <taxon>Pleurodelinae</taxon>
        <taxon>Pleurodeles</taxon>
    </lineage>
</organism>
<accession>A0AAV7RE93</accession>